<dbReference type="AlphaFoldDB" id="A0A5B9MP98"/>
<gene>
    <name evidence="1" type="ORF">Mal15_56320</name>
</gene>
<name>A0A5B9MP98_9BACT</name>
<protein>
    <submittedName>
        <fullName evidence="1">Uncharacterized protein</fullName>
    </submittedName>
</protein>
<accession>A0A5B9MP98</accession>
<dbReference type="KEGG" id="smam:Mal15_56320"/>
<dbReference type="Proteomes" id="UP000321353">
    <property type="component" value="Chromosome"/>
</dbReference>
<evidence type="ECO:0000313" key="2">
    <source>
        <dbReference type="Proteomes" id="UP000321353"/>
    </source>
</evidence>
<sequence length="80" mass="9068">MVASLDYSPRSAGIELRGGLGSRKLPDSEYGCRWDSPFIIEKVESRLSGPEKTATVYDEQMSRLIRNRVHSENLTVRARQ</sequence>
<organism evidence="1 2">
    <name type="scientific">Stieleria maiorica</name>
    <dbReference type="NCBI Taxonomy" id="2795974"/>
    <lineage>
        <taxon>Bacteria</taxon>
        <taxon>Pseudomonadati</taxon>
        <taxon>Planctomycetota</taxon>
        <taxon>Planctomycetia</taxon>
        <taxon>Pirellulales</taxon>
        <taxon>Pirellulaceae</taxon>
        <taxon>Stieleria</taxon>
    </lineage>
</organism>
<dbReference type="EMBL" id="CP036264">
    <property type="protein sequence ID" value="QEG01555.1"/>
    <property type="molecule type" value="Genomic_DNA"/>
</dbReference>
<evidence type="ECO:0000313" key="1">
    <source>
        <dbReference type="EMBL" id="QEG01555.1"/>
    </source>
</evidence>
<keyword evidence="2" id="KW-1185">Reference proteome</keyword>
<reference evidence="1 2" key="1">
    <citation type="submission" date="2019-02" db="EMBL/GenBank/DDBJ databases">
        <title>Planctomycetal bacteria perform biofilm scaping via a novel small molecule.</title>
        <authorList>
            <person name="Jeske O."/>
            <person name="Boedeker C."/>
            <person name="Wiegand S."/>
            <person name="Breitling P."/>
            <person name="Kallscheuer N."/>
            <person name="Jogler M."/>
            <person name="Rohde M."/>
            <person name="Petersen J."/>
            <person name="Medema M.H."/>
            <person name="Surup F."/>
            <person name="Jogler C."/>
        </authorList>
    </citation>
    <scope>NUCLEOTIDE SEQUENCE [LARGE SCALE GENOMIC DNA]</scope>
    <source>
        <strain evidence="1 2">Mal15</strain>
    </source>
</reference>
<proteinExistence type="predicted"/>